<dbReference type="EMBL" id="KR131711">
    <property type="protein sequence ID" value="AKC57620.1"/>
    <property type="molecule type" value="Genomic_DNA"/>
</dbReference>
<dbReference type="InterPro" id="IPR058007">
    <property type="entry name" value="Gp5.9"/>
</dbReference>
<name>A0A0E3U2S0_9CAUD</name>
<proteinExistence type="predicted"/>
<dbReference type="Pfam" id="PF25708">
    <property type="entry name" value="Phage_T7_Gp5_9"/>
    <property type="match status" value="1"/>
</dbReference>
<gene>
    <name evidence="1" type="ORF">HMPREF1994_00061</name>
</gene>
<sequence length="77" mass="9314">MEFFKKLKNGNFEINRETLEELLKSHYMFQALQGAKVDKWEWYYDARRNYLEEASLGVEEPFESIDELVNFEINSIE</sequence>
<accession>A0A0E3U2S0</accession>
<organism evidence="1">
    <name type="scientific">Fusobacterium phage Funu2</name>
    <dbReference type="NCBI Taxonomy" id="1640978"/>
    <lineage>
        <taxon>Viruses</taxon>
        <taxon>Duplodnaviria</taxon>
        <taxon>Heunggongvirae</taxon>
        <taxon>Uroviricota</taxon>
        <taxon>Caudoviricetes</taxon>
    </lineage>
</organism>
<protein>
    <submittedName>
        <fullName evidence="1">Uncharacterized protein</fullName>
    </submittedName>
</protein>
<reference evidence="1" key="1">
    <citation type="submission" date="2015-04" db="EMBL/GenBank/DDBJ databases">
        <title>The Genome Sequence of Fusobacterium phage Funu2.</title>
        <authorList>
            <consortium name="The Broad Institute Genomics Platform"/>
            <person name="Earl A."/>
            <person name="Allen-Vercoe E."/>
            <person name="Daigneault M."/>
            <person name="Young S."/>
            <person name="Zeng Q."/>
            <person name="Gargeya S."/>
            <person name="Fitzgerald M."/>
            <person name="Abouelleil A."/>
            <person name="Alvarado L."/>
            <person name="Chapman S."/>
            <person name="Gainer-Dewar J."/>
            <person name="Goldberg J."/>
            <person name="Griggs A."/>
            <person name="Gujja S."/>
            <person name="Hansen M."/>
            <person name="Howarth C."/>
            <person name="Imamovic A."/>
            <person name="Ireland A."/>
            <person name="Larimer J."/>
            <person name="McCowan C."/>
            <person name="Murphy C."/>
            <person name="Pearson M."/>
            <person name="Poon T."/>
            <person name="Priest M."/>
            <person name="Roberts A."/>
            <person name="Saif S."/>
            <person name="Shea T."/>
            <person name="Sykes S."/>
            <person name="Wortman J."/>
            <person name="Nusbaum C."/>
            <person name="Birren B."/>
        </authorList>
    </citation>
    <scope>NUCLEOTIDE SEQUENCE</scope>
</reference>
<evidence type="ECO:0000313" key="1">
    <source>
        <dbReference type="EMBL" id="AKC57620.1"/>
    </source>
</evidence>